<keyword evidence="2" id="KW-1185">Reference proteome</keyword>
<name>A0A4Y2M462_ARAVE</name>
<evidence type="ECO:0000313" key="1">
    <source>
        <dbReference type="EMBL" id="GBN21542.1"/>
    </source>
</evidence>
<comment type="caution">
    <text evidence="1">The sequence shown here is derived from an EMBL/GenBank/DDBJ whole genome shotgun (WGS) entry which is preliminary data.</text>
</comment>
<evidence type="ECO:0000313" key="2">
    <source>
        <dbReference type="Proteomes" id="UP000499080"/>
    </source>
</evidence>
<dbReference type="AlphaFoldDB" id="A0A4Y2M462"/>
<dbReference type="EMBL" id="BGPR01006752">
    <property type="protein sequence ID" value="GBN21542.1"/>
    <property type="molecule type" value="Genomic_DNA"/>
</dbReference>
<organism evidence="1 2">
    <name type="scientific">Araneus ventricosus</name>
    <name type="common">Orbweaver spider</name>
    <name type="synonym">Epeira ventricosa</name>
    <dbReference type="NCBI Taxonomy" id="182803"/>
    <lineage>
        <taxon>Eukaryota</taxon>
        <taxon>Metazoa</taxon>
        <taxon>Ecdysozoa</taxon>
        <taxon>Arthropoda</taxon>
        <taxon>Chelicerata</taxon>
        <taxon>Arachnida</taxon>
        <taxon>Araneae</taxon>
        <taxon>Araneomorphae</taxon>
        <taxon>Entelegynae</taxon>
        <taxon>Araneoidea</taxon>
        <taxon>Araneidae</taxon>
        <taxon>Araneus</taxon>
    </lineage>
</organism>
<dbReference type="Proteomes" id="UP000499080">
    <property type="component" value="Unassembled WGS sequence"/>
</dbReference>
<dbReference type="OrthoDB" id="6778665at2759"/>
<sequence length="127" mass="14527">MVSEAVCVEMLSRTRRSNLVGEVVHKKLSYVNLAAMVSETFSADNLWKVKWQPFHNLLYYLGPVTVSAHSTLNSPKRVISCGDLFHTQTEETNEDLKSQVHSIKTWREGKLLDTKHLVLTFHHPKLP</sequence>
<gene>
    <name evidence="1" type="ORF">AVEN_161435_1</name>
</gene>
<accession>A0A4Y2M462</accession>
<protein>
    <submittedName>
        <fullName evidence="1">Uncharacterized protein</fullName>
    </submittedName>
</protein>
<proteinExistence type="predicted"/>
<reference evidence="1 2" key="1">
    <citation type="journal article" date="2019" name="Sci. Rep.">
        <title>Orb-weaving spider Araneus ventricosus genome elucidates the spidroin gene catalogue.</title>
        <authorList>
            <person name="Kono N."/>
            <person name="Nakamura H."/>
            <person name="Ohtoshi R."/>
            <person name="Moran D.A.P."/>
            <person name="Shinohara A."/>
            <person name="Yoshida Y."/>
            <person name="Fujiwara M."/>
            <person name="Mori M."/>
            <person name="Tomita M."/>
            <person name="Arakawa K."/>
        </authorList>
    </citation>
    <scope>NUCLEOTIDE SEQUENCE [LARGE SCALE GENOMIC DNA]</scope>
</reference>